<dbReference type="Pfam" id="PF20255">
    <property type="entry name" value="DUF6606"/>
    <property type="match status" value="1"/>
</dbReference>
<accession>A0A8H3DTL6</accession>
<evidence type="ECO:0000313" key="3">
    <source>
        <dbReference type="EMBL" id="CAE7096184.1"/>
    </source>
</evidence>
<gene>
    <name evidence="3" type="ORF">RDB_LOCUS36923</name>
</gene>
<evidence type="ECO:0000256" key="1">
    <source>
        <dbReference type="SAM" id="Coils"/>
    </source>
</evidence>
<evidence type="ECO:0000259" key="2">
    <source>
        <dbReference type="Pfam" id="PF20255"/>
    </source>
</evidence>
<dbReference type="EMBL" id="CAJNJQ010000722">
    <property type="protein sequence ID" value="CAE7096184.1"/>
    <property type="molecule type" value="Genomic_DNA"/>
</dbReference>
<comment type="caution">
    <text evidence="3">The sequence shown here is derived from an EMBL/GenBank/DDBJ whole genome shotgun (WGS) entry which is preliminary data.</text>
</comment>
<organism evidence="3 4">
    <name type="scientific">Rhizoctonia solani</name>
    <dbReference type="NCBI Taxonomy" id="456999"/>
    <lineage>
        <taxon>Eukaryota</taxon>
        <taxon>Fungi</taxon>
        <taxon>Dikarya</taxon>
        <taxon>Basidiomycota</taxon>
        <taxon>Agaricomycotina</taxon>
        <taxon>Agaricomycetes</taxon>
        <taxon>Cantharellales</taxon>
        <taxon>Ceratobasidiaceae</taxon>
        <taxon>Rhizoctonia</taxon>
    </lineage>
</organism>
<name>A0A8H3DTL6_9AGAM</name>
<feature type="non-terminal residue" evidence="3">
    <location>
        <position position="1"/>
    </location>
</feature>
<proteinExistence type="predicted"/>
<protein>
    <recommendedName>
        <fullName evidence="2">DUF6606 domain-containing protein</fullName>
    </recommendedName>
</protein>
<dbReference type="InterPro" id="IPR046541">
    <property type="entry name" value="DUF6606"/>
</dbReference>
<dbReference type="Proteomes" id="UP000663827">
    <property type="component" value="Unassembled WGS sequence"/>
</dbReference>
<feature type="coiled-coil region" evidence="1">
    <location>
        <begin position="557"/>
        <end position="592"/>
    </location>
</feature>
<reference evidence="3" key="1">
    <citation type="submission" date="2021-01" db="EMBL/GenBank/DDBJ databases">
        <authorList>
            <person name="Kaushik A."/>
        </authorList>
    </citation>
    <scope>NUCLEOTIDE SEQUENCE</scope>
    <source>
        <strain evidence="3">AG5</strain>
    </source>
</reference>
<keyword evidence="1" id="KW-0175">Coiled coil</keyword>
<dbReference type="AlphaFoldDB" id="A0A8H3DTL6"/>
<feature type="domain" description="DUF6606" evidence="2">
    <location>
        <begin position="12"/>
        <end position="273"/>
    </location>
</feature>
<sequence length="1086" mass="122841">MDNNPAFELEQLVYHLFLPPKLPQKAPTDEQHDRINARLCQLMAAAIRSYRHLMSDGDAPHWVSMTKMIDNLSRTVESFPTKAGLSGMLLQMSVGDVLVLHIREQNAAVLVRRLETGMDFEVFEVQAPTADVMSHPGKLVRSYPGCAVRISKDIATNLDFTEEVANFLVQMDADMLDDSAASTKRAGSTIDEVRDSAHPHFISNLFIGILRGLGESIEPKRVVKRIADEVCWKSAYKPWRRLPLWLIMRVAMQTSLDPISYKNFMIFFLCQVLRSCLKVRDFSGELLYAMRIKLARRVYKVQTSIPIILSSIIENYFQAAQDILQKRWTQIQSEHAHRLDWYPESLDIPSATNLSIPTLHPYLHLVFDRIASEPNHHKPVFDPPNPLADVTDFKKFDNNALSSAIASHGVTALLDFEYSVQHHLPAWGSHNLTSEVTSTIISSCINQYVHAAKRFYVHDKMDQSRMCITIMELWVALDRSVAYLYPLLLEYSPEVPQGYLEPLLFSSSEDIERANIVEKYLIRRHAAVQVSSRPSIFASRPSGNAFSVRYFRQSLSLQKLKQTIEQKAAEKRNEKIKEMHRLNQEHSRLIDQAKSSVCLQSNGKLHLGKDAHRKQCTKCKSTRAANKMKIKLHEWPLPENHLEAEMVVFELQCPQPVSLWRDMTHTILHNVGEPEAADTVSPLCFLEKYDGLSPWSAELKKRNPRIRQASSIKSFTQSHYHTVKLPTSEGKVCVNNSLKFQTYDSLDKHWVSGSAYSSLAKCGTFDLPSDSIYSHLSYSLGGTAHTSNEVIASQFECPPELSLHEHIAFGSLRSGPHLQWLNILRGMEEEILSYGRFEVNLLHIQAAWQLGPLSNITGAREWHVDLANPEFAEKLVSRAVGLLSGVQSNWLESAAVGTYISLVLRLLASQDSSTVITRALEFLTKAIDTTFAWVGELTRKLDITVDDAQVQLYRQHLCEIASICRSAYDVPLYILSNLLSEKTEHSPFIICGIILHENRPQDLDGVPPNLQTWLSRDRVLSHRLGPSLMDYCLAHPQVLCGSIAHVWSGFLPQSGGWSRGANSCSLWLTSKTRPSGKVIQRVDFNL</sequence>
<evidence type="ECO:0000313" key="4">
    <source>
        <dbReference type="Proteomes" id="UP000663827"/>
    </source>
</evidence>